<comment type="caution">
    <text evidence="8">The sequence shown here is derived from an EMBL/GenBank/DDBJ whole genome shotgun (WGS) entry which is preliminary data.</text>
</comment>
<evidence type="ECO:0000313" key="8">
    <source>
        <dbReference type="EMBL" id="HET97944.1"/>
    </source>
</evidence>
<comment type="similarity">
    <text evidence="1 6">Belongs to the NusB family.</text>
</comment>
<dbReference type="SUPFAM" id="SSF48013">
    <property type="entry name" value="NusB-like"/>
    <property type="match status" value="1"/>
</dbReference>
<keyword evidence="4 6" id="KW-0805">Transcription regulation</keyword>
<protein>
    <recommendedName>
        <fullName evidence="6">Transcription antitermination protein NusB</fullName>
    </recommendedName>
    <alternativeName>
        <fullName evidence="6">Antitermination factor NusB</fullName>
    </alternativeName>
</protein>
<evidence type="ECO:0000256" key="6">
    <source>
        <dbReference type="HAMAP-Rule" id="MF_00073"/>
    </source>
</evidence>
<dbReference type="NCBIfam" id="TIGR01951">
    <property type="entry name" value="nusB"/>
    <property type="match status" value="1"/>
</dbReference>
<evidence type="ECO:0000256" key="2">
    <source>
        <dbReference type="ARBA" id="ARBA00022814"/>
    </source>
</evidence>
<accession>A0A7C2THM7</accession>
<dbReference type="Pfam" id="PF01029">
    <property type="entry name" value="NusB"/>
    <property type="match status" value="1"/>
</dbReference>
<dbReference type="InterPro" id="IPR006027">
    <property type="entry name" value="NusB_RsmB_TIM44"/>
</dbReference>
<dbReference type="Proteomes" id="UP000885986">
    <property type="component" value="Unassembled WGS sequence"/>
</dbReference>
<sequence length="134" mass="14743">MGIRRKARELALQALYQGELVDLSALDTLEIMCDNFEINRRALPYGRELVAGVVANREAIDAAIEGSAANWRLARMSVIDRNIMRIAVYEFRFAEGVPAGVAIDEAIELAKRYGADDSPAFINGILDAVRGKCD</sequence>
<dbReference type="GO" id="GO:0005829">
    <property type="term" value="C:cytosol"/>
    <property type="evidence" value="ECO:0007669"/>
    <property type="project" value="TreeGrafter"/>
</dbReference>
<dbReference type="HAMAP" id="MF_00073">
    <property type="entry name" value="NusB"/>
    <property type="match status" value="1"/>
</dbReference>
<dbReference type="InterPro" id="IPR011605">
    <property type="entry name" value="NusB_fam"/>
</dbReference>
<evidence type="ECO:0000256" key="5">
    <source>
        <dbReference type="ARBA" id="ARBA00023163"/>
    </source>
</evidence>
<organism evidence="8">
    <name type="scientific">Desulfurivibrio alkaliphilus</name>
    <dbReference type="NCBI Taxonomy" id="427923"/>
    <lineage>
        <taxon>Bacteria</taxon>
        <taxon>Pseudomonadati</taxon>
        <taxon>Thermodesulfobacteriota</taxon>
        <taxon>Desulfobulbia</taxon>
        <taxon>Desulfobulbales</taxon>
        <taxon>Desulfobulbaceae</taxon>
        <taxon>Desulfurivibrio</taxon>
    </lineage>
</organism>
<comment type="function">
    <text evidence="6">Involved in transcription antitermination. Required for transcription of ribosomal RNA (rRNA) genes. Binds specifically to the boxA antiterminator sequence of the ribosomal RNA (rrn) operons.</text>
</comment>
<dbReference type="EMBL" id="DSDS01000104">
    <property type="protein sequence ID" value="HET97944.1"/>
    <property type="molecule type" value="Genomic_DNA"/>
</dbReference>
<dbReference type="Gene3D" id="1.10.940.10">
    <property type="entry name" value="NusB-like"/>
    <property type="match status" value="1"/>
</dbReference>
<feature type="domain" description="NusB/RsmB/TIM44" evidence="7">
    <location>
        <begin position="5"/>
        <end position="129"/>
    </location>
</feature>
<dbReference type="CDD" id="cd00619">
    <property type="entry name" value="Terminator_NusB"/>
    <property type="match status" value="1"/>
</dbReference>
<gene>
    <name evidence="6 8" type="primary">nusB</name>
    <name evidence="8" type="ORF">ENN98_04505</name>
</gene>
<dbReference type="AlphaFoldDB" id="A0A7C2THM7"/>
<dbReference type="PANTHER" id="PTHR11078:SF3">
    <property type="entry name" value="ANTITERMINATION NUSB DOMAIN-CONTAINING PROTEIN"/>
    <property type="match status" value="1"/>
</dbReference>
<evidence type="ECO:0000256" key="1">
    <source>
        <dbReference type="ARBA" id="ARBA00005952"/>
    </source>
</evidence>
<keyword evidence="2 6" id="KW-0889">Transcription antitermination</keyword>
<keyword evidence="3 6" id="KW-0694">RNA-binding</keyword>
<evidence type="ECO:0000259" key="7">
    <source>
        <dbReference type="Pfam" id="PF01029"/>
    </source>
</evidence>
<dbReference type="GO" id="GO:0006353">
    <property type="term" value="P:DNA-templated transcription termination"/>
    <property type="evidence" value="ECO:0007669"/>
    <property type="project" value="UniProtKB-UniRule"/>
</dbReference>
<evidence type="ECO:0000256" key="4">
    <source>
        <dbReference type="ARBA" id="ARBA00023015"/>
    </source>
</evidence>
<dbReference type="PANTHER" id="PTHR11078">
    <property type="entry name" value="N UTILIZATION SUBSTANCE PROTEIN B-RELATED"/>
    <property type="match status" value="1"/>
</dbReference>
<name>A0A7C2THM7_9BACT</name>
<proteinExistence type="inferred from homology"/>
<dbReference type="GO" id="GO:0003723">
    <property type="term" value="F:RNA binding"/>
    <property type="evidence" value="ECO:0007669"/>
    <property type="project" value="UniProtKB-UniRule"/>
</dbReference>
<dbReference type="GO" id="GO:0031564">
    <property type="term" value="P:transcription antitermination"/>
    <property type="evidence" value="ECO:0007669"/>
    <property type="project" value="UniProtKB-KW"/>
</dbReference>
<evidence type="ECO:0000256" key="3">
    <source>
        <dbReference type="ARBA" id="ARBA00022884"/>
    </source>
</evidence>
<dbReference type="InterPro" id="IPR035926">
    <property type="entry name" value="NusB-like_sf"/>
</dbReference>
<reference evidence="8" key="1">
    <citation type="journal article" date="2020" name="mSystems">
        <title>Genome- and Community-Level Interaction Insights into Carbon Utilization and Element Cycling Functions of Hydrothermarchaeota in Hydrothermal Sediment.</title>
        <authorList>
            <person name="Zhou Z."/>
            <person name="Liu Y."/>
            <person name="Xu W."/>
            <person name="Pan J."/>
            <person name="Luo Z.H."/>
            <person name="Li M."/>
        </authorList>
    </citation>
    <scope>NUCLEOTIDE SEQUENCE [LARGE SCALE GENOMIC DNA]</scope>
    <source>
        <strain evidence="8">SpSt-1224</strain>
    </source>
</reference>
<keyword evidence="5 6" id="KW-0804">Transcription</keyword>